<name>A0A368DK88_9PROT</name>
<protein>
    <submittedName>
        <fullName evidence="3">SPOR domain-containing protein</fullName>
    </submittedName>
</protein>
<keyword evidence="1" id="KW-0472">Membrane</keyword>
<dbReference type="Pfam" id="PF05036">
    <property type="entry name" value="SPOR"/>
    <property type="match status" value="1"/>
</dbReference>
<keyword evidence="1" id="KW-1133">Transmembrane helix</keyword>
<keyword evidence="1" id="KW-0812">Transmembrane</keyword>
<dbReference type="AlphaFoldDB" id="A0A368DK88"/>
<evidence type="ECO:0000256" key="1">
    <source>
        <dbReference type="SAM" id="Phobius"/>
    </source>
</evidence>
<reference evidence="3 4" key="1">
    <citation type="journal article" date="2018" name="Microbiome">
        <title>Fine metagenomic profile of the Mediterranean stratified and mixed water columns revealed by assembly and recruitment.</title>
        <authorList>
            <person name="Haro-Moreno J.M."/>
            <person name="Lopez-Perez M."/>
            <person name="De La Torre J.R."/>
            <person name="Picazo A."/>
            <person name="Camacho A."/>
            <person name="Rodriguez-Valera F."/>
        </authorList>
    </citation>
    <scope>NUCLEOTIDE SEQUENCE [LARGE SCALE GENOMIC DNA]</scope>
    <source>
        <strain evidence="3">MED-G57</strain>
    </source>
</reference>
<feature type="domain" description="SPOR" evidence="2">
    <location>
        <begin position="320"/>
        <end position="410"/>
    </location>
</feature>
<proteinExistence type="predicted"/>
<organism evidence="3 4">
    <name type="scientific">PS1 clade bacterium</name>
    <dbReference type="NCBI Taxonomy" id="2175152"/>
    <lineage>
        <taxon>Bacteria</taxon>
        <taxon>Pseudomonadati</taxon>
        <taxon>Pseudomonadota</taxon>
        <taxon>Alphaproteobacteria</taxon>
        <taxon>PS1 clade</taxon>
    </lineage>
</organism>
<dbReference type="PROSITE" id="PS51724">
    <property type="entry name" value="SPOR"/>
    <property type="match status" value="1"/>
</dbReference>
<dbReference type="SUPFAM" id="SSF110997">
    <property type="entry name" value="Sporulation related repeat"/>
    <property type="match status" value="1"/>
</dbReference>
<dbReference type="Proteomes" id="UP000253570">
    <property type="component" value="Unassembled WGS sequence"/>
</dbReference>
<dbReference type="InterPro" id="IPR036680">
    <property type="entry name" value="SPOR-like_sf"/>
</dbReference>
<evidence type="ECO:0000313" key="3">
    <source>
        <dbReference type="EMBL" id="RCL72064.1"/>
    </source>
</evidence>
<evidence type="ECO:0000259" key="2">
    <source>
        <dbReference type="PROSITE" id="PS51724"/>
    </source>
</evidence>
<feature type="transmembrane region" description="Helical" evidence="1">
    <location>
        <begin position="12"/>
        <end position="30"/>
    </location>
</feature>
<dbReference type="Gene3D" id="3.30.70.1070">
    <property type="entry name" value="Sporulation related repeat"/>
    <property type="match status" value="1"/>
</dbReference>
<dbReference type="GO" id="GO:0042834">
    <property type="term" value="F:peptidoglycan binding"/>
    <property type="evidence" value="ECO:0007669"/>
    <property type="project" value="InterPro"/>
</dbReference>
<evidence type="ECO:0000313" key="4">
    <source>
        <dbReference type="Proteomes" id="UP000253570"/>
    </source>
</evidence>
<accession>A0A368DK88</accession>
<dbReference type="EMBL" id="QOQD01000017">
    <property type="protein sequence ID" value="RCL72064.1"/>
    <property type="molecule type" value="Genomic_DNA"/>
</dbReference>
<gene>
    <name evidence="3" type="ORF">DBW71_05910</name>
</gene>
<dbReference type="InterPro" id="IPR007730">
    <property type="entry name" value="SPOR-like_dom"/>
</dbReference>
<sequence>MFVNLLNLNKKLIIILLIGILSLVVVWIFLLKDDDIFYVYVDDSYPFKSYPEFTEEKDENDLKVYTKIVYPDLLDNDEYKMIDKSYTDGSELDIAEESLTFEYKENVIEYDDDDVLLIEAIELLDPKKPSSQTYGIYEKKPIVVKTVLLDDKFNILDKEFSDQFFIQENSIEKPIQENTIIIQEPTIDTVQLNDNLNLLSNEDQSEFYLKDNDKPSKIILEYQGLDINESLLDLLSENSPTVLSQVEVVSTDNQIFISDFSNENQVDNNLNIMNQAQESINNIQIAYNYPIPKPDNLTIPSQRSEILEEFDLENNKDKIDYSKSYYGVQVSSVKSRLEANKFYENLFLNYGDILNKDNQSHLNLTKQEDLGSLGVWYKLRIGPFDNRSLAKKLCSSLRDEGLPGCIVVELE</sequence>
<comment type="caution">
    <text evidence="3">The sequence shown here is derived from an EMBL/GenBank/DDBJ whole genome shotgun (WGS) entry which is preliminary data.</text>
</comment>